<dbReference type="RefSeq" id="WP_137309510.1">
    <property type="nucleotide sequence ID" value="NZ_SZNQ01000001.1"/>
</dbReference>
<proteinExistence type="predicted"/>
<dbReference type="AlphaFoldDB" id="A0A4U5WN69"/>
<sequence>MPHPVARAVGAMLKQHRDQMGWTQAEAVSHVPEMGSVPALSKYETGKQAQDPARVDIFLRACGATDAVREEAARSLQRMQNSPSWANPSDVVSEPLAGLFALEATSKVIRTYQETGVPGMLQTRRHARALMMGVADAQPTEEGRRNYRKLVKRRLEIRLQRQALLDATDGSDDSLMYEAVLSQGVLHAPVGGPAVHCEQLLHLFTLAATRPNIHIRILPWKASHEGVALHTSMMLLKPHENTVGRALYLETRNSSGNLLVDDEEIEKYQASLEDLWTRALSKTESLDLLEEYIKPLLAEFRPKQEDA</sequence>
<dbReference type="EMBL" id="SZNQ01000001">
    <property type="protein sequence ID" value="TKT03665.1"/>
    <property type="molecule type" value="Genomic_DNA"/>
</dbReference>
<protein>
    <submittedName>
        <fullName evidence="2">Helix-turn-helix domain-containing protein</fullName>
    </submittedName>
</protein>
<keyword evidence="3" id="KW-1185">Reference proteome</keyword>
<dbReference type="InterPro" id="IPR043917">
    <property type="entry name" value="DUF5753"/>
</dbReference>
<organism evidence="2 3">
    <name type="scientific">Streptomyces lasalocidi</name>
    <name type="common">Streptomyces lasaliensis</name>
    <dbReference type="NCBI Taxonomy" id="324833"/>
    <lineage>
        <taxon>Bacteria</taxon>
        <taxon>Bacillati</taxon>
        <taxon>Actinomycetota</taxon>
        <taxon>Actinomycetes</taxon>
        <taxon>Kitasatosporales</taxon>
        <taxon>Streptomycetaceae</taxon>
        <taxon>Streptomyces</taxon>
    </lineage>
</organism>
<feature type="domain" description="DUF5753" evidence="1">
    <location>
        <begin position="98"/>
        <end position="291"/>
    </location>
</feature>
<dbReference type="Proteomes" id="UP000305929">
    <property type="component" value="Unassembled WGS sequence"/>
</dbReference>
<gene>
    <name evidence="2" type="ORF">E4U91_28775</name>
</gene>
<evidence type="ECO:0000259" key="1">
    <source>
        <dbReference type="Pfam" id="PF19054"/>
    </source>
</evidence>
<accession>A0A4U5WN69</accession>
<evidence type="ECO:0000313" key="2">
    <source>
        <dbReference type="EMBL" id="TKT03665.1"/>
    </source>
</evidence>
<reference evidence="2 3" key="1">
    <citation type="submission" date="2019-04" db="EMBL/GenBank/DDBJ databases">
        <title>Streptomyces lasaliensis sp. nov., an Actinomycete isolated from soil which produces the polyether antibiotic lasalocid.</title>
        <authorList>
            <person name="Erwin G."/>
            <person name="Haber C."/>
        </authorList>
    </citation>
    <scope>NUCLEOTIDE SEQUENCE [LARGE SCALE GENOMIC DNA]</scope>
    <source>
        <strain evidence="2 3">X-537</strain>
    </source>
</reference>
<dbReference type="OrthoDB" id="4224831at2"/>
<name>A0A4U5WN69_STRLS</name>
<comment type="caution">
    <text evidence="2">The sequence shown here is derived from an EMBL/GenBank/DDBJ whole genome shotgun (WGS) entry which is preliminary data.</text>
</comment>
<dbReference type="Pfam" id="PF13560">
    <property type="entry name" value="HTH_31"/>
    <property type="match status" value="1"/>
</dbReference>
<dbReference type="InterPro" id="IPR001387">
    <property type="entry name" value="Cro/C1-type_HTH"/>
</dbReference>
<evidence type="ECO:0000313" key="3">
    <source>
        <dbReference type="Proteomes" id="UP000305929"/>
    </source>
</evidence>
<dbReference type="CDD" id="cd00093">
    <property type="entry name" value="HTH_XRE"/>
    <property type="match status" value="1"/>
</dbReference>
<dbReference type="Pfam" id="PF19054">
    <property type="entry name" value="DUF5753"/>
    <property type="match status" value="1"/>
</dbReference>